<reference evidence="9 10" key="1">
    <citation type="submission" date="2022-11" db="EMBL/GenBank/DDBJ databases">
        <title>Mycobacterium sp. nov.</title>
        <authorList>
            <person name="Papic B."/>
            <person name="Spicic S."/>
            <person name="Duvnjak S."/>
        </authorList>
    </citation>
    <scope>NUCLEOTIDE SEQUENCE [LARGE SCALE GENOMIC DNA]</scope>
    <source>
        <strain evidence="9 10">CVI_P4</strain>
    </source>
</reference>
<dbReference type="Proteomes" id="UP001300745">
    <property type="component" value="Unassembled WGS sequence"/>
</dbReference>
<proteinExistence type="inferred from homology"/>
<protein>
    <submittedName>
        <fullName evidence="9">Type VII secretion protein EccE</fullName>
    </submittedName>
</protein>
<evidence type="ECO:0000256" key="2">
    <source>
        <dbReference type="ARBA" id="ARBA00007759"/>
    </source>
</evidence>
<evidence type="ECO:0000256" key="3">
    <source>
        <dbReference type="ARBA" id="ARBA00022475"/>
    </source>
</evidence>
<accession>A0ABT3SKD9</accession>
<dbReference type="Pfam" id="PF11203">
    <property type="entry name" value="EccE"/>
    <property type="match status" value="1"/>
</dbReference>
<dbReference type="InterPro" id="IPR021368">
    <property type="entry name" value="T7SS_EccE"/>
</dbReference>
<evidence type="ECO:0000313" key="10">
    <source>
        <dbReference type="Proteomes" id="UP001300745"/>
    </source>
</evidence>
<dbReference type="RefSeq" id="WP_265999641.1">
    <property type="nucleotide sequence ID" value="NZ_JAPJDN010000028.1"/>
</dbReference>
<keyword evidence="5 7" id="KW-1133">Transmembrane helix</keyword>
<evidence type="ECO:0000256" key="7">
    <source>
        <dbReference type="SAM" id="Phobius"/>
    </source>
</evidence>
<evidence type="ECO:0000256" key="6">
    <source>
        <dbReference type="ARBA" id="ARBA00023136"/>
    </source>
</evidence>
<keyword evidence="3" id="KW-1003">Cell membrane</keyword>
<organism evidence="9 10">
    <name type="scientific">Mycobacterium pinniadriaticum</name>
    <dbReference type="NCBI Taxonomy" id="2994102"/>
    <lineage>
        <taxon>Bacteria</taxon>
        <taxon>Bacillati</taxon>
        <taxon>Actinomycetota</taxon>
        <taxon>Actinomycetes</taxon>
        <taxon>Mycobacteriales</taxon>
        <taxon>Mycobacteriaceae</taxon>
        <taxon>Mycobacterium</taxon>
    </lineage>
</organism>
<evidence type="ECO:0000256" key="4">
    <source>
        <dbReference type="ARBA" id="ARBA00022692"/>
    </source>
</evidence>
<evidence type="ECO:0000259" key="8">
    <source>
        <dbReference type="Pfam" id="PF11203"/>
    </source>
</evidence>
<gene>
    <name evidence="9" type="primary">eccE</name>
    <name evidence="9" type="ORF">ORI27_24375</name>
</gene>
<name>A0ABT3SKD9_9MYCO</name>
<dbReference type="EMBL" id="JAPJDO010000028">
    <property type="protein sequence ID" value="MCX2939837.1"/>
    <property type="molecule type" value="Genomic_DNA"/>
</dbReference>
<feature type="domain" description="Type VII secretion system protein EccE" evidence="8">
    <location>
        <begin position="129"/>
        <end position="183"/>
    </location>
</feature>
<evidence type="ECO:0000256" key="5">
    <source>
        <dbReference type="ARBA" id="ARBA00022989"/>
    </source>
</evidence>
<sequence>MRIVPPGTGRITLGLLIVIPMVMAYPWHAVWHRWALGITAVVVVVLLGWWRGLHLTTILGRRLGLTLRSGRGRDVPQVAERSGTDARTTVVLRVVDCGAREVPFDLLAGYLDRYGVRCESLRVTSRDTVAGRATWIAMTMSARANLSALQARSSAIPLRQTAELAARRLADELREYGWMVTTADLNIPDLLGPRATEGWRAVTDGPTGHVAAYGIDGPSIPEALTALWSRGSGELWTSIELSRRGVAAACAIRTPEPPEAAPPVAGLLPRPGVQWRALCALIPTSTRPLDADVFKVDGQIAARWIPNGAVVGT</sequence>
<feature type="transmembrane region" description="Helical" evidence="7">
    <location>
        <begin position="34"/>
        <end position="53"/>
    </location>
</feature>
<comment type="similarity">
    <text evidence="2">Belongs to the EccE family.</text>
</comment>
<evidence type="ECO:0000256" key="1">
    <source>
        <dbReference type="ARBA" id="ARBA00004236"/>
    </source>
</evidence>
<keyword evidence="6 7" id="KW-0472">Membrane</keyword>
<evidence type="ECO:0000313" key="9">
    <source>
        <dbReference type="EMBL" id="MCX2939837.1"/>
    </source>
</evidence>
<dbReference type="InterPro" id="IPR050051">
    <property type="entry name" value="EccE_dom"/>
</dbReference>
<keyword evidence="10" id="KW-1185">Reference proteome</keyword>
<comment type="subcellular location">
    <subcellularLocation>
        <location evidence="1">Cell membrane</location>
    </subcellularLocation>
</comment>
<comment type="caution">
    <text evidence="9">The sequence shown here is derived from an EMBL/GenBank/DDBJ whole genome shotgun (WGS) entry which is preliminary data.</text>
</comment>
<dbReference type="NCBIfam" id="TIGR03923">
    <property type="entry name" value="T7SS_EccE"/>
    <property type="match status" value="1"/>
</dbReference>
<keyword evidence="4 7" id="KW-0812">Transmembrane</keyword>